<keyword evidence="8" id="KW-1185">Reference proteome</keyword>
<evidence type="ECO:0000256" key="6">
    <source>
        <dbReference type="SAM" id="Phobius"/>
    </source>
</evidence>
<feature type="transmembrane region" description="Helical" evidence="6">
    <location>
        <begin position="170"/>
        <end position="190"/>
    </location>
</feature>
<dbReference type="EMBL" id="VVIM01000002">
    <property type="protein sequence ID" value="KAB0802186.1"/>
    <property type="molecule type" value="Genomic_DNA"/>
</dbReference>
<name>A0A5N4AXY9_PHOPY</name>
<keyword evidence="5 6" id="KW-0472">Membrane</keyword>
<evidence type="ECO:0000256" key="4">
    <source>
        <dbReference type="ARBA" id="ARBA00022989"/>
    </source>
</evidence>
<dbReference type="FunCoup" id="A0A5N4AXY9">
    <property type="interactions" value="455"/>
</dbReference>
<dbReference type="InParanoid" id="A0A5N4AXY9"/>
<gene>
    <name evidence="7" type="ORF">PPYR_04372</name>
</gene>
<dbReference type="OrthoDB" id="10014558at2759"/>
<organism evidence="7 8">
    <name type="scientific">Photinus pyralis</name>
    <name type="common">Common eastern firefly</name>
    <name type="synonym">Lampyris pyralis</name>
    <dbReference type="NCBI Taxonomy" id="7054"/>
    <lineage>
        <taxon>Eukaryota</taxon>
        <taxon>Metazoa</taxon>
        <taxon>Ecdysozoa</taxon>
        <taxon>Arthropoda</taxon>
        <taxon>Hexapoda</taxon>
        <taxon>Insecta</taxon>
        <taxon>Pterygota</taxon>
        <taxon>Neoptera</taxon>
        <taxon>Endopterygota</taxon>
        <taxon>Coleoptera</taxon>
        <taxon>Polyphaga</taxon>
        <taxon>Elateriformia</taxon>
        <taxon>Elateroidea</taxon>
        <taxon>Lampyridae</taxon>
        <taxon>Lampyrinae</taxon>
        <taxon>Photinus</taxon>
    </lineage>
</organism>
<comment type="subcellular location">
    <subcellularLocation>
        <location evidence="1">Membrane</location>
        <topology evidence="1">Multi-pass membrane protein</topology>
    </subcellularLocation>
</comment>
<keyword evidence="3 6" id="KW-0812">Transmembrane</keyword>
<feature type="transmembrane region" description="Helical" evidence="6">
    <location>
        <begin position="40"/>
        <end position="62"/>
    </location>
</feature>
<evidence type="ECO:0000256" key="5">
    <source>
        <dbReference type="ARBA" id="ARBA00023136"/>
    </source>
</evidence>
<proteinExistence type="predicted"/>
<comment type="caution">
    <text evidence="7">The sequence shown here is derived from an EMBL/GenBank/DDBJ whole genome shotgun (WGS) entry which is preliminary data.</text>
</comment>
<evidence type="ECO:0000313" key="7">
    <source>
        <dbReference type="EMBL" id="KAB0802186.1"/>
    </source>
</evidence>
<dbReference type="InterPro" id="IPR026572">
    <property type="entry name" value="TMEM267"/>
</dbReference>
<sequence length="206" mass="23539">MFVLQILYSSHGILILLLALTAVIGDYLVEHLRLHLHKALFDNITHALIGGISWLIVCMTFRNRYTLQTLIEIALCTVIASGIDLDHFYAARSFSLKDATSLKNRPALHCSSVPLIVVFILFLISYTLRERWLLRVALIIFTAFSSHHTRDATRRGYWFYPFGSTPSIPYVVYILLTILIPYLVCLIINFTDKQKNIISQSIVNII</sequence>
<dbReference type="PANTHER" id="PTHR13628:SF1">
    <property type="entry name" value="TRANSMEMBRANE PROTEIN 267"/>
    <property type="match status" value="1"/>
</dbReference>
<protein>
    <recommendedName>
        <fullName evidence="2">Transmembrane protein 267</fullName>
    </recommendedName>
</protein>
<reference evidence="7 8" key="1">
    <citation type="journal article" date="2018" name="Elife">
        <title>Firefly genomes illuminate parallel origins of bioluminescence in beetles.</title>
        <authorList>
            <person name="Fallon T.R."/>
            <person name="Lower S.E."/>
            <person name="Chang C.H."/>
            <person name="Bessho-Uehara M."/>
            <person name="Martin G.J."/>
            <person name="Bewick A.J."/>
            <person name="Behringer M."/>
            <person name="Debat H.J."/>
            <person name="Wong I."/>
            <person name="Day J.C."/>
            <person name="Suvorov A."/>
            <person name="Silva C.J."/>
            <person name="Stanger-Hall K.F."/>
            <person name="Hall D.W."/>
            <person name="Schmitz R.J."/>
            <person name="Nelson D.R."/>
            <person name="Lewis S.M."/>
            <person name="Shigenobu S."/>
            <person name="Bybee S.M."/>
            <person name="Larracuente A.M."/>
            <person name="Oba Y."/>
            <person name="Weng J.K."/>
        </authorList>
    </citation>
    <scope>NUCLEOTIDE SEQUENCE [LARGE SCALE GENOMIC DNA]</scope>
    <source>
        <strain evidence="7">1611_PpyrPB1</strain>
        <tissue evidence="7">Whole body</tissue>
    </source>
</reference>
<keyword evidence="4 6" id="KW-1133">Transmembrane helix</keyword>
<evidence type="ECO:0000256" key="3">
    <source>
        <dbReference type="ARBA" id="ARBA00022692"/>
    </source>
</evidence>
<evidence type="ECO:0000313" key="8">
    <source>
        <dbReference type="Proteomes" id="UP000327044"/>
    </source>
</evidence>
<dbReference type="GO" id="GO:0016020">
    <property type="term" value="C:membrane"/>
    <property type="evidence" value="ECO:0007669"/>
    <property type="project" value="UniProtKB-SubCell"/>
</dbReference>
<feature type="transmembrane region" description="Helical" evidence="6">
    <location>
        <begin position="6"/>
        <end position="28"/>
    </location>
</feature>
<dbReference type="PANTHER" id="PTHR13628">
    <property type="entry name" value="TRANSMEMBRANE PROTEIN 267"/>
    <property type="match status" value="1"/>
</dbReference>
<evidence type="ECO:0000256" key="2">
    <source>
        <dbReference type="ARBA" id="ARBA00013977"/>
    </source>
</evidence>
<feature type="transmembrane region" description="Helical" evidence="6">
    <location>
        <begin position="106"/>
        <end position="125"/>
    </location>
</feature>
<accession>A0A5N4AXY9</accession>
<dbReference type="Proteomes" id="UP000327044">
    <property type="component" value="Unassembled WGS sequence"/>
</dbReference>
<evidence type="ECO:0000256" key="1">
    <source>
        <dbReference type="ARBA" id="ARBA00004141"/>
    </source>
</evidence>
<dbReference type="AlphaFoldDB" id="A0A5N4AXY9"/>